<dbReference type="GO" id="GO:0015562">
    <property type="term" value="F:efflux transmembrane transporter activity"/>
    <property type="evidence" value="ECO:0007669"/>
    <property type="project" value="InterPro"/>
</dbReference>
<evidence type="ECO:0000256" key="6">
    <source>
        <dbReference type="ARBA" id="ARBA00023136"/>
    </source>
</evidence>
<dbReference type="GO" id="GO:0015288">
    <property type="term" value="F:porin activity"/>
    <property type="evidence" value="ECO:0007669"/>
    <property type="project" value="TreeGrafter"/>
</dbReference>
<feature type="chain" id="PRO_5020640165" description="Transporter" evidence="9">
    <location>
        <begin position="20"/>
        <end position="433"/>
    </location>
</feature>
<dbReference type="PANTHER" id="PTHR30026:SF20">
    <property type="entry name" value="OUTER MEMBRANE PROTEIN TOLC"/>
    <property type="match status" value="1"/>
</dbReference>
<keyword evidence="8" id="KW-0175">Coiled coil</keyword>
<dbReference type="InterPro" id="IPR051906">
    <property type="entry name" value="TolC-like"/>
</dbReference>
<accession>A0A4Q1B1C1</accession>
<evidence type="ECO:0000256" key="3">
    <source>
        <dbReference type="ARBA" id="ARBA00022448"/>
    </source>
</evidence>
<evidence type="ECO:0000256" key="5">
    <source>
        <dbReference type="ARBA" id="ARBA00022692"/>
    </source>
</evidence>
<keyword evidence="11" id="KW-1185">Reference proteome</keyword>
<dbReference type="OrthoDB" id="5417214at2"/>
<feature type="coiled-coil region" evidence="8">
    <location>
        <begin position="318"/>
        <end position="349"/>
    </location>
</feature>
<dbReference type="GO" id="GO:1990281">
    <property type="term" value="C:efflux pump complex"/>
    <property type="evidence" value="ECO:0007669"/>
    <property type="project" value="TreeGrafter"/>
</dbReference>
<dbReference type="Proteomes" id="UP000289718">
    <property type="component" value="Unassembled WGS sequence"/>
</dbReference>
<keyword evidence="5" id="KW-0812">Transmembrane</keyword>
<comment type="subcellular location">
    <subcellularLocation>
        <location evidence="1">Cell outer membrane</location>
    </subcellularLocation>
</comment>
<keyword evidence="4" id="KW-1134">Transmembrane beta strand</keyword>
<dbReference type="Gene3D" id="1.20.1600.10">
    <property type="entry name" value="Outer membrane efflux proteins (OEP)"/>
    <property type="match status" value="1"/>
</dbReference>
<dbReference type="EMBL" id="NXIE01000004">
    <property type="protein sequence ID" value="RXK12297.1"/>
    <property type="molecule type" value="Genomic_DNA"/>
</dbReference>
<dbReference type="AlphaFoldDB" id="A0A4Q1B1C1"/>
<evidence type="ECO:0000256" key="2">
    <source>
        <dbReference type="ARBA" id="ARBA00007613"/>
    </source>
</evidence>
<evidence type="ECO:0000256" key="4">
    <source>
        <dbReference type="ARBA" id="ARBA00022452"/>
    </source>
</evidence>
<name>A0A4Q1B1C1_9BACT</name>
<evidence type="ECO:0008006" key="12">
    <source>
        <dbReference type="Google" id="ProtNLM"/>
    </source>
</evidence>
<protein>
    <recommendedName>
        <fullName evidence="12">Transporter</fullName>
    </recommendedName>
</protein>
<evidence type="ECO:0000256" key="1">
    <source>
        <dbReference type="ARBA" id="ARBA00004442"/>
    </source>
</evidence>
<keyword evidence="3" id="KW-0813">Transport</keyword>
<keyword evidence="7" id="KW-0998">Cell outer membrane</keyword>
<comment type="caution">
    <text evidence="10">The sequence shown here is derived from an EMBL/GenBank/DDBJ whole genome shotgun (WGS) entry which is preliminary data.</text>
</comment>
<evidence type="ECO:0000313" key="11">
    <source>
        <dbReference type="Proteomes" id="UP000289718"/>
    </source>
</evidence>
<proteinExistence type="inferred from homology"/>
<evidence type="ECO:0000256" key="7">
    <source>
        <dbReference type="ARBA" id="ARBA00023237"/>
    </source>
</evidence>
<gene>
    <name evidence="10" type="ORF">CP965_11060</name>
</gene>
<dbReference type="Pfam" id="PF02321">
    <property type="entry name" value="OEP"/>
    <property type="match status" value="2"/>
</dbReference>
<comment type="similarity">
    <text evidence="2">Belongs to the outer membrane factor (OMF) (TC 1.B.17) family.</text>
</comment>
<dbReference type="InterPro" id="IPR003423">
    <property type="entry name" value="OMP_efflux"/>
</dbReference>
<evidence type="ECO:0000256" key="8">
    <source>
        <dbReference type="SAM" id="Coils"/>
    </source>
</evidence>
<organism evidence="10 11">
    <name type="scientific">Halarcobacter mediterraneus</name>
    <dbReference type="NCBI Taxonomy" id="2023153"/>
    <lineage>
        <taxon>Bacteria</taxon>
        <taxon>Pseudomonadati</taxon>
        <taxon>Campylobacterota</taxon>
        <taxon>Epsilonproteobacteria</taxon>
        <taxon>Campylobacterales</taxon>
        <taxon>Arcobacteraceae</taxon>
        <taxon>Halarcobacter</taxon>
    </lineage>
</organism>
<keyword evidence="6" id="KW-0472">Membrane</keyword>
<feature type="signal peptide" evidence="9">
    <location>
        <begin position="1"/>
        <end position="19"/>
    </location>
</feature>
<evidence type="ECO:0000256" key="9">
    <source>
        <dbReference type="SAM" id="SignalP"/>
    </source>
</evidence>
<evidence type="ECO:0000313" key="10">
    <source>
        <dbReference type="EMBL" id="RXK12297.1"/>
    </source>
</evidence>
<dbReference type="GO" id="GO:0009279">
    <property type="term" value="C:cell outer membrane"/>
    <property type="evidence" value="ECO:0007669"/>
    <property type="project" value="UniProtKB-SubCell"/>
</dbReference>
<dbReference type="SUPFAM" id="SSF56954">
    <property type="entry name" value="Outer membrane efflux proteins (OEP)"/>
    <property type="match status" value="1"/>
</dbReference>
<dbReference type="PANTHER" id="PTHR30026">
    <property type="entry name" value="OUTER MEMBRANE PROTEIN TOLC"/>
    <property type="match status" value="1"/>
</dbReference>
<dbReference type="RefSeq" id="WP_129062165.1">
    <property type="nucleotide sequence ID" value="NZ_NXIE01000004.1"/>
</dbReference>
<keyword evidence="9" id="KW-0732">Signal</keyword>
<sequence length="433" mass="50095">MKNSVFVLLLSIFCSSLYAQNLTFSKAYDLALAKSNKILSSKYTFQSNKEGVTQAKAGLYPQLSSKISYGNRYSHMNELLNRRDDGERERSLDYSISLNQSIYDPELYSKIEMEKQRVKLSDIEFQKNKQELFLEVFESYIRIFKIQNRTSLLESKTMYFKYLNDAAKKKHNLSLMTKMDMLKAEVDYNTAKIELRKEKQLLKIAKNSLEQLIELSNFTLPMINYDISLEKLEKLKEIIRGEDIYLSSLDVQEAKASKEFSKSVLNNAFDAHLPKLSFDASYTKYYSPDKAADYEDTARYMVVLNIPIYQGGAVRSRVKASELQYNATLEELKLAQKRTKIEFEEYKSEFEAAVESLILYKTSLKSANLYLDSIKQAYDKGLKSIIDLYEAQSKLDEIKFSYVDSLSSLIDSYAGLLKVTNNFQRIELIDNII</sequence>
<reference evidence="10 11" key="1">
    <citation type="submission" date="2017-09" db="EMBL/GenBank/DDBJ databases">
        <title>Genomics of the genus Arcobacter.</title>
        <authorList>
            <person name="Perez-Cataluna A."/>
            <person name="Figueras M.J."/>
            <person name="Salas-Masso N."/>
        </authorList>
    </citation>
    <scope>NUCLEOTIDE SEQUENCE [LARGE SCALE GENOMIC DNA]</scope>
    <source>
        <strain evidence="10 11">F156-34</strain>
    </source>
</reference>